<dbReference type="SUPFAM" id="SSF53448">
    <property type="entry name" value="Nucleotide-diphospho-sugar transferases"/>
    <property type="match status" value="1"/>
</dbReference>
<evidence type="ECO:0000256" key="1">
    <source>
        <dbReference type="SAM" id="MobiDB-lite"/>
    </source>
</evidence>
<protein>
    <submittedName>
        <fullName evidence="3">Glycosyltransferase family 2 protein</fullName>
        <ecNumber evidence="3">2.4.-.-</ecNumber>
    </submittedName>
</protein>
<dbReference type="CDD" id="cd06433">
    <property type="entry name" value="GT_2_WfgS_like"/>
    <property type="match status" value="1"/>
</dbReference>
<feature type="domain" description="Glycosyltransferase 2-like" evidence="2">
    <location>
        <begin position="205"/>
        <end position="328"/>
    </location>
</feature>
<dbReference type="PANTHER" id="PTHR43685">
    <property type="entry name" value="GLYCOSYLTRANSFERASE"/>
    <property type="match status" value="1"/>
</dbReference>
<dbReference type="PANTHER" id="PTHR43685:SF11">
    <property type="entry name" value="GLYCOSYLTRANSFERASE TAGX-RELATED"/>
    <property type="match status" value="1"/>
</dbReference>
<proteinExistence type="predicted"/>
<organism evidence="3 4">
    <name type="scientific">Cyanobium gracile UHCC 0281</name>
    <dbReference type="NCBI Taxonomy" id="3110309"/>
    <lineage>
        <taxon>Bacteria</taxon>
        <taxon>Bacillati</taxon>
        <taxon>Cyanobacteriota</taxon>
        <taxon>Cyanophyceae</taxon>
        <taxon>Synechococcales</taxon>
        <taxon>Prochlorococcaceae</taxon>
        <taxon>Cyanobium</taxon>
    </lineage>
</organism>
<dbReference type="EMBL" id="JAYGHY010000024">
    <property type="protein sequence ID" value="MEA5442678.1"/>
    <property type="molecule type" value="Genomic_DNA"/>
</dbReference>
<keyword evidence="3" id="KW-0808">Transferase</keyword>
<dbReference type="Gene3D" id="3.90.550.10">
    <property type="entry name" value="Spore Coat Polysaccharide Biosynthesis Protein SpsA, Chain A"/>
    <property type="match status" value="1"/>
</dbReference>
<reference evidence="3 4" key="1">
    <citation type="submission" date="2023-12" db="EMBL/GenBank/DDBJ databases">
        <title>Baltic Sea Cyanobacteria.</title>
        <authorList>
            <person name="Delbaje E."/>
            <person name="Fewer D.P."/>
            <person name="Shishido T.K."/>
        </authorList>
    </citation>
    <scope>NUCLEOTIDE SEQUENCE [LARGE SCALE GENOMIC DNA]</scope>
    <source>
        <strain evidence="3 4">UHCC 0281</strain>
    </source>
</reference>
<dbReference type="InterPro" id="IPR050834">
    <property type="entry name" value="Glycosyltransf_2"/>
</dbReference>
<dbReference type="EC" id="2.4.-.-" evidence="3"/>
<dbReference type="RefSeq" id="WP_323356727.1">
    <property type="nucleotide sequence ID" value="NZ_JAYGHY010000024.1"/>
</dbReference>
<dbReference type="GO" id="GO:0016757">
    <property type="term" value="F:glycosyltransferase activity"/>
    <property type="evidence" value="ECO:0007669"/>
    <property type="project" value="UniProtKB-KW"/>
</dbReference>
<comment type="caution">
    <text evidence="3">The sequence shown here is derived from an EMBL/GenBank/DDBJ whole genome shotgun (WGS) entry which is preliminary data.</text>
</comment>
<gene>
    <name evidence="3" type="ORF">VB739_08960</name>
</gene>
<evidence type="ECO:0000313" key="4">
    <source>
        <dbReference type="Proteomes" id="UP001302329"/>
    </source>
</evidence>
<dbReference type="Pfam" id="PF00535">
    <property type="entry name" value="Glycos_transf_2"/>
    <property type="match status" value="1"/>
</dbReference>
<feature type="region of interest" description="Disordered" evidence="1">
    <location>
        <begin position="143"/>
        <end position="188"/>
    </location>
</feature>
<feature type="compositionally biased region" description="Low complexity" evidence="1">
    <location>
        <begin position="143"/>
        <end position="156"/>
    </location>
</feature>
<name>A0ABU5SW10_9CYAN</name>
<dbReference type="InterPro" id="IPR001173">
    <property type="entry name" value="Glyco_trans_2-like"/>
</dbReference>
<sequence length="447" mass="49766">MNLDDQATTPVSEALGLDPLLGPTHALVRYEDGMVADVRIEESYGVRAYLQILEKDCEQLAELIAAHGLPPEAFERASRPGPPWKLEVTDCQVPQLGDIDWTSRYGPVVALEPSERPPLASTASKVRRRLKRLAGWWRPSTTPVLSVSPSPRRSLPGMSVPMRSSYHPEPGELSDLTGNDPGQGLATAPRHAEGAMVCSEWPRISVVTVSYNQCNFLRDCLDSVLGQNYPNLEFIVIDGGSTDGSREILESYRDRLSHLVIEPDRGQSHALNKGFQRATGDVLTWLCSDDRLEPGALEAVASVRTGQDCDIVVGGCRVIDGAGQTNLVHYSGFHRGCLSPLSFGDLASFTSTWQKGLYFYQPELFFTRDLWIRSGSHVKEHLHYAMDYELFLRFALSGARLYAVDQVLACSRQHEDQKTRHDVPMYLPTVKRILSDFHHKLVSLQQL</sequence>
<evidence type="ECO:0000259" key="2">
    <source>
        <dbReference type="Pfam" id="PF00535"/>
    </source>
</evidence>
<dbReference type="Proteomes" id="UP001302329">
    <property type="component" value="Unassembled WGS sequence"/>
</dbReference>
<dbReference type="InterPro" id="IPR029044">
    <property type="entry name" value="Nucleotide-diphossugar_trans"/>
</dbReference>
<accession>A0ABU5SW10</accession>
<evidence type="ECO:0000313" key="3">
    <source>
        <dbReference type="EMBL" id="MEA5442678.1"/>
    </source>
</evidence>
<keyword evidence="3" id="KW-0328">Glycosyltransferase</keyword>
<keyword evidence="4" id="KW-1185">Reference proteome</keyword>